<dbReference type="EMBL" id="JBHMEP010000001">
    <property type="protein sequence ID" value="MFB9134479.1"/>
    <property type="molecule type" value="Genomic_DNA"/>
</dbReference>
<feature type="signal peptide" evidence="1">
    <location>
        <begin position="1"/>
        <end position="24"/>
    </location>
</feature>
<protein>
    <submittedName>
        <fullName evidence="3">Cytochrome P460 family protein</fullName>
    </submittedName>
</protein>
<keyword evidence="1" id="KW-0732">Signal</keyword>
<evidence type="ECO:0000313" key="4">
    <source>
        <dbReference type="Proteomes" id="UP001589645"/>
    </source>
</evidence>
<gene>
    <name evidence="3" type="ORF">ACFFUV_05770</name>
</gene>
<evidence type="ECO:0000256" key="1">
    <source>
        <dbReference type="SAM" id="SignalP"/>
    </source>
</evidence>
<organism evidence="3 4">
    <name type="scientific">Vibrio olivae</name>
    <dbReference type="NCBI Taxonomy" id="1243002"/>
    <lineage>
        <taxon>Bacteria</taxon>
        <taxon>Pseudomonadati</taxon>
        <taxon>Pseudomonadota</taxon>
        <taxon>Gammaproteobacteria</taxon>
        <taxon>Vibrionales</taxon>
        <taxon>Vibrionaceae</taxon>
        <taxon>Vibrio</taxon>
    </lineage>
</organism>
<evidence type="ECO:0000313" key="3">
    <source>
        <dbReference type="EMBL" id="MFB9134479.1"/>
    </source>
</evidence>
<keyword evidence="4" id="KW-1185">Reference proteome</keyword>
<dbReference type="Gene3D" id="3.50.70.20">
    <property type="entry name" value="Cytochrome P460"/>
    <property type="match status" value="1"/>
</dbReference>
<dbReference type="CDD" id="cd20716">
    <property type="entry name" value="cyt_P460_fam"/>
    <property type="match status" value="1"/>
</dbReference>
<reference evidence="3 4" key="1">
    <citation type="submission" date="2024-09" db="EMBL/GenBank/DDBJ databases">
        <authorList>
            <person name="Sun Q."/>
            <person name="Mori K."/>
        </authorList>
    </citation>
    <scope>NUCLEOTIDE SEQUENCE [LARGE SCALE GENOMIC DNA]</scope>
    <source>
        <strain evidence="3 4">CECT 8064</strain>
    </source>
</reference>
<sequence length="153" mass="17809">MALSKISTILLCFATSLITSISVAEENRVTLPNLDDLVHYTTVTRGEVTEHILTNQTTIDALQNGMPAPDGTHFVLADYRNGEIYRYFVMEKGEKWGEDYPAYRRTGDWQFQWFWGDGRINMDENTERCQSCHSSRESNEYTYTYRDLISFEH</sequence>
<comment type="caution">
    <text evidence="3">The sequence shown here is derived from an EMBL/GenBank/DDBJ whole genome shotgun (WGS) entry which is preliminary data.</text>
</comment>
<dbReference type="Pfam" id="PF16694">
    <property type="entry name" value="Cytochrome_P460"/>
    <property type="match status" value="1"/>
</dbReference>
<dbReference type="InterPro" id="IPR032033">
    <property type="entry name" value="Cytochrome_P460"/>
</dbReference>
<dbReference type="Proteomes" id="UP001589645">
    <property type="component" value="Unassembled WGS sequence"/>
</dbReference>
<dbReference type="InterPro" id="IPR038142">
    <property type="entry name" value="Cytochrome_P460_sp"/>
</dbReference>
<feature type="chain" id="PRO_5045257774" evidence="1">
    <location>
        <begin position="25"/>
        <end position="153"/>
    </location>
</feature>
<accession>A0ABV5HJS3</accession>
<evidence type="ECO:0000259" key="2">
    <source>
        <dbReference type="Pfam" id="PF16694"/>
    </source>
</evidence>
<feature type="domain" description="Cytochrome P460" evidence="2">
    <location>
        <begin position="41"/>
        <end position="144"/>
    </location>
</feature>
<proteinExistence type="predicted"/>
<name>A0ABV5HJS3_9VIBR</name>
<dbReference type="RefSeq" id="WP_390190397.1">
    <property type="nucleotide sequence ID" value="NZ_JBHMEP010000001.1"/>
</dbReference>